<protein>
    <submittedName>
        <fullName evidence="6">Arylsulfatase A</fullName>
    </submittedName>
</protein>
<dbReference type="FunFam" id="3.40.720.10:FF:000070">
    <property type="entry name" value="Arylsulfatase A"/>
    <property type="match status" value="1"/>
</dbReference>
<dbReference type="PANTHER" id="PTHR42693">
    <property type="entry name" value="ARYLSULFATASE FAMILY MEMBER"/>
    <property type="match status" value="1"/>
</dbReference>
<comment type="similarity">
    <text evidence="1">Belongs to the sulfatase family.</text>
</comment>
<keyword evidence="2" id="KW-0479">Metal-binding</keyword>
<dbReference type="Pfam" id="PF00884">
    <property type="entry name" value="Sulfatase"/>
    <property type="match status" value="1"/>
</dbReference>
<name>A0A1H4UF07_9FLAO</name>
<keyword evidence="4" id="KW-0106">Calcium</keyword>
<dbReference type="Gene3D" id="3.30.1120.10">
    <property type="match status" value="1"/>
</dbReference>
<dbReference type="PROSITE" id="PS00523">
    <property type="entry name" value="SULFATASE_1"/>
    <property type="match status" value="1"/>
</dbReference>
<dbReference type="RefSeq" id="WP_074674834.1">
    <property type="nucleotide sequence ID" value="NZ_FNTB01000001.1"/>
</dbReference>
<reference evidence="6 7" key="1">
    <citation type="submission" date="2016-10" db="EMBL/GenBank/DDBJ databases">
        <authorList>
            <person name="de Groot N.N."/>
        </authorList>
    </citation>
    <scope>NUCLEOTIDE SEQUENCE [LARGE SCALE GENOMIC DNA]</scope>
    <source>
        <strain evidence="6 7">MAR_2009_71</strain>
    </source>
</reference>
<gene>
    <name evidence="6" type="ORF">SAMN05192540_3771</name>
</gene>
<evidence type="ECO:0000256" key="1">
    <source>
        <dbReference type="ARBA" id="ARBA00008779"/>
    </source>
</evidence>
<keyword evidence="3" id="KW-0378">Hydrolase</keyword>
<dbReference type="AlphaFoldDB" id="A0A1H4UF07"/>
<evidence type="ECO:0000256" key="4">
    <source>
        <dbReference type="ARBA" id="ARBA00022837"/>
    </source>
</evidence>
<sequence length="617" mass="70501">MFLKSNLSVFKFHKISLVLFGAMTMLCTSCEEEKDSVSTVEKKPNVILILVDDQGYGDIAALGNPYIKTPNIDKLHATSARFTDYHVNPTCAPTRAALLTGHNANRTGVWHTINGRSLLLERETTMAEIFKENGYSTSIFGKWHLGDNYPFRPEDNGFDEVLSHGGGGMEQTMDYWDNDYFDDMYIHNGELKRFEGYSTDIWFNEAIKHIEKNKDKPFFCYLPTNTAHSPYFVADKYIAPYKDNEAIPLPAFYGMIANIDENIGKLVDYLETSELMDNTILIFTTDNGTAQGAKTDGHRLDGFIKKGFNAGMRGVKASKYEGGHRVPLFIHWKNGGITVGKDINELTAHFDVLPTLVEMCGLEVDDDISFDGKSLLPLIKGESNDFKERIVITNSQRTENPEPWRRTSLMQGKWRLVDSTELYNLETDPEQRENIASMHPEKMKQFKDAYDQWWQDLLPTYNDLPRIYVGHEKENPTKLYCHDWHTEGDSPWHQRHIRTGYRDNGYWAIHVDQPGTYSVKLRRWPEETQLALNAEAPIRPAKEGTSVSASKPGKSLPITKARLKVQHLDSEIKVEPTQEYAEFKVDLTEGEAELQTWFTLDNNETLGAYFVSLEKIE</sequence>
<dbReference type="SUPFAM" id="SSF53649">
    <property type="entry name" value="Alkaline phosphatase-like"/>
    <property type="match status" value="1"/>
</dbReference>
<dbReference type="InterPro" id="IPR000917">
    <property type="entry name" value="Sulfatase_N"/>
</dbReference>
<dbReference type="EMBL" id="FNTB01000001">
    <property type="protein sequence ID" value="SEC67200.1"/>
    <property type="molecule type" value="Genomic_DNA"/>
</dbReference>
<dbReference type="GO" id="GO:0004065">
    <property type="term" value="F:arylsulfatase activity"/>
    <property type="evidence" value="ECO:0007669"/>
    <property type="project" value="TreeGrafter"/>
</dbReference>
<evidence type="ECO:0000313" key="6">
    <source>
        <dbReference type="EMBL" id="SEC67200.1"/>
    </source>
</evidence>
<dbReference type="GO" id="GO:0046872">
    <property type="term" value="F:metal ion binding"/>
    <property type="evidence" value="ECO:0007669"/>
    <property type="project" value="UniProtKB-KW"/>
</dbReference>
<dbReference type="CDD" id="cd16146">
    <property type="entry name" value="ARS_like"/>
    <property type="match status" value="1"/>
</dbReference>
<feature type="domain" description="Sulfatase N-terminal" evidence="5">
    <location>
        <begin position="44"/>
        <end position="361"/>
    </location>
</feature>
<dbReference type="InterPro" id="IPR017850">
    <property type="entry name" value="Alkaline_phosphatase_core_sf"/>
</dbReference>
<accession>A0A1H4UF07</accession>
<evidence type="ECO:0000313" key="7">
    <source>
        <dbReference type="Proteomes" id="UP000183038"/>
    </source>
</evidence>
<dbReference type="PANTHER" id="PTHR42693:SF53">
    <property type="entry name" value="ENDO-4-O-SULFATASE"/>
    <property type="match status" value="1"/>
</dbReference>
<dbReference type="InterPro" id="IPR024607">
    <property type="entry name" value="Sulfatase_CS"/>
</dbReference>
<dbReference type="Gene3D" id="3.40.720.10">
    <property type="entry name" value="Alkaline Phosphatase, subunit A"/>
    <property type="match status" value="1"/>
</dbReference>
<evidence type="ECO:0000256" key="3">
    <source>
        <dbReference type="ARBA" id="ARBA00022801"/>
    </source>
</evidence>
<evidence type="ECO:0000256" key="2">
    <source>
        <dbReference type="ARBA" id="ARBA00022723"/>
    </source>
</evidence>
<proteinExistence type="inferred from homology"/>
<organism evidence="6 7">
    <name type="scientific">Maribacter dokdonensis</name>
    <dbReference type="NCBI Taxonomy" id="320912"/>
    <lineage>
        <taxon>Bacteria</taxon>
        <taxon>Pseudomonadati</taxon>
        <taxon>Bacteroidota</taxon>
        <taxon>Flavobacteriia</taxon>
        <taxon>Flavobacteriales</taxon>
        <taxon>Flavobacteriaceae</taxon>
        <taxon>Maribacter</taxon>
    </lineage>
</organism>
<evidence type="ECO:0000259" key="5">
    <source>
        <dbReference type="Pfam" id="PF00884"/>
    </source>
</evidence>
<dbReference type="InterPro" id="IPR050738">
    <property type="entry name" value="Sulfatase"/>
</dbReference>
<dbReference type="Proteomes" id="UP000183038">
    <property type="component" value="Unassembled WGS sequence"/>
</dbReference>